<evidence type="ECO:0000256" key="4">
    <source>
        <dbReference type="ARBA" id="ARBA00023157"/>
    </source>
</evidence>
<dbReference type="FunFam" id="2.10.25.10:FF:000038">
    <property type="entry name" value="Fibrillin 2"/>
    <property type="match status" value="1"/>
</dbReference>
<feature type="compositionally biased region" description="Polar residues" evidence="6">
    <location>
        <begin position="697"/>
        <end position="711"/>
    </location>
</feature>
<keyword evidence="3" id="KW-0677">Repeat</keyword>
<dbReference type="InterPro" id="IPR018097">
    <property type="entry name" value="EGF_Ca-bd_CS"/>
</dbReference>
<dbReference type="GO" id="GO:0005509">
    <property type="term" value="F:calcium ion binding"/>
    <property type="evidence" value="ECO:0007669"/>
    <property type="project" value="InterPro"/>
</dbReference>
<dbReference type="Gene3D" id="2.10.25.10">
    <property type="entry name" value="Laminin"/>
    <property type="match status" value="1"/>
</dbReference>
<feature type="compositionally biased region" description="Low complexity" evidence="6">
    <location>
        <begin position="1509"/>
        <end position="1548"/>
    </location>
</feature>
<keyword evidence="7" id="KW-0812">Transmembrane</keyword>
<feature type="region of interest" description="Disordered" evidence="6">
    <location>
        <begin position="1142"/>
        <end position="1216"/>
    </location>
</feature>
<dbReference type="SMART" id="SM00179">
    <property type="entry name" value="EGF_CA"/>
    <property type="match status" value="1"/>
</dbReference>
<evidence type="ECO:0000256" key="1">
    <source>
        <dbReference type="ARBA" id="ARBA00022536"/>
    </source>
</evidence>
<sequence>MPKVETSLLWKRGNQPPRLLAEKYNVSSMFGKINSSYRYKRENSLPNRRIVKKLIRVQPVHKNDDEQAVSSDIAQTTGALRKRVLIRKKKLPSTTAFPRRKVVVKKKRLKSSPAPRTSVFTSTEYDFSTVVQTRLRTYTFVVTRVNGDEHIVTSTTEIKPQTKTVTLTDARTILTTLTLYGLEDTDSVPSQQKTVIYSTPGGLVFETEARYNLATRVMSNGVEVIVAGDKTTLPGEPDIKRILPTTIYKPITLKPSTLSDQMMMIIPQESSNIDMASTLQSNQFVTKTCLTTFTYLTTYLENGTTTVSSHEQVVSNVATEDRNSQISTSKSSTGGITLTKQPTLAAGTFQTTYTYFNTVLDGDQPLVLSSKHTVTNTITAPSDYLSLLKPLDKASAFKDTNTYYSTAYLKKTLQEGDRLHVTSTKELVTQVVITESSLPKPTAVSSFDPASKLLTTDVVKTYYVTYTYYNSLIENGEPTVKLNISTSTDVVTEKVFLKPKTTASMTGTIKEKKKNKVDLQIFSTKTYVTTYTSLTTLLQVDKKKVTSTIVSSKTREIENVVTETINANLFDPLFVSSLKSDIKKGTETVVKHATLLNGDKLRITAINKKKIVPTKVLPIEKTEIVTRPITPTIDSSNPHVITGSTIIFFDEEELADSTQATPALSASETATKNNLGLLLSTEIVKKKNTTPTKRHVSTSPLVLQTTPQSKITPEPPSKKTKGKISKPTEIPDLLGLGSINTFQVLKPVINAMAGLIKTNIKNANRSNTFTTTPPPSADAQNRSPIYIPIGDQVADVEIAESQNLATIHINEWEVKNEISPQEAPLMNGGIPISPGQVITANSDVIVGKPGRIGPRIPSIPLNQNNVWAQPPRNEEYLGPPPEPDISLRPQSFIRGEKHRHTLPIRQEPHILFETPVVSKPVHEFKIESPIMKQPLLFPEVIERSTGQPLLVNLQPSQVALINIPFNRTTALLYGGSTELHKNGKYFDDPAPHAAPEFSVHKQLTTHREPSFVIPNQKQVGGYIRVGGETINKNPISVPGPILIMPSKPAKEITSSAPISFEIIQNGGDFNAHIIKHEEMMLQPPPLPYPERPNLVLSNLLEPFKHGVRQKIGIYNSSNSYGQENEGTVYLDNPDPLFFVSRPPFSQQTSSPIRDGSKRQNGYRNRVPSNELNEYLTPPKVSPQIRPPFHRQQIPIHYDAPRPPNSISSSTGDFEGYHKEDDLLNEDGEVVQESISRPLRPGQVPLEVLEKLYNNASVSHFGHYRPYVPKPIIQVPRPFEQHVYIDGNVHVNGQKGSVNADTHRNVNNETMPESSTKVAPSTTSEKVPTTKKLYVTSMPVNVQSTLPNSMKPSLSLQTEKPFTFPKVKPYEVIMQNISRPHFNATTFAPSPDSFDSDIAIMQPPPLITPPLINLKTTNKEKQDPLDLDGQASIQSSVIPPKVVGLRPPPLSYPPTTKKVSEYKSTITTYRPTYSLEINPPRPIHPYTFEIPPPRIGTTTRRPMVSRRPTTKPTEATTASTTRTQEQTTVTSTTKKPITNSTTKSTTLVTETEKRNSVTLPSVSSAKTTSTNSTTIKPTLTIKPLPTIEILPSKILTHTETTTITITRTTVSETLGGLPSTMTILITTTEKLTKLDTVTEIHTLLQPTSVTETITATINHSPTLHPSDVTFSTISSTPTLESVTPSLVAVTRDDLEDFIIRDTDPPPLKPGNNASDDSYKDNDSILVVMTDKKNAQIVNVPELETDLRDEIPTNEINHILLGGILIDSPPILDTKEYENRDKCNPECKATKNELCQKFNGLMRCVCRPGFARMFLDHPCKPTYTYSVKLVLDRNGREKLRYNDSLSDSNSTEFNRLARLTYEGLDRMVMQSDLRDVYHGVKVHGYEPFGRDGVLANEFHLQLSENTEQAELEDVFKTYLAKNNYSLGGTDLHASKEYLEGLVVEDFDECKYTKYHDCSDHAHCFNMVGTYTCSCKEGFSDLSENPIYPGRICSAESVGCERCHYHGTCYSRGAGDVLCECFQWYTGEYCHINLKVLLIALGTLGVLLLVLLIVCCALTCCRKKSRHPPRVVSNLSFIPQRLAVPMVRRGTMDRRLMIQDTSSESSHSDIHVPNFMEKNPKQQKAAMKKSKENNSAPDKINNSLPVVIPRAKYHPIQPPCVSMVPIEKRKSSAASSNETKLLSYLDVGPYPNKIDAKRKHSKTRSEPYLEDRQMPGGALISAGFEVSATVGCGTLGTIATTCGTEADRSENATLIQKISAADILSSTGSQSQFTTFRKSILDNTEDPLSNWLDLAPKITTTVSEARSCDETTIHVPTKSYRNVYDSKSLSQNQNDEANTMAERDVGSTFLLPHTHLYKRDRGSDDASGFDSL</sequence>
<feature type="domain" description="EGF-like" evidence="8">
    <location>
        <begin position="1943"/>
        <end position="1981"/>
    </location>
</feature>
<evidence type="ECO:0000256" key="3">
    <source>
        <dbReference type="ARBA" id="ARBA00022737"/>
    </source>
</evidence>
<feature type="region of interest" description="Disordered" evidence="6">
    <location>
        <begin position="688"/>
        <end position="726"/>
    </location>
</feature>
<dbReference type="InterPro" id="IPR001881">
    <property type="entry name" value="EGF-like_Ca-bd_dom"/>
</dbReference>
<dbReference type="CDD" id="cd00054">
    <property type="entry name" value="EGF_CA"/>
    <property type="match status" value="1"/>
</dbReference>
<feature type="domain" description="EGF-like" evidence="8">
    <location>
        <begin position="1993"/>
        <end position="2028"/>
    </location>
</feature>
<name>A0A1Y1KST4_PHOPY</name>
<dbReference type="SMART" id="SM00181">
    <property type="entry name" value="EGF"/>
    <property type="match status" value="3"/>
</dbReference>
<keyword evidence="2" id="KW-0732">Signal</keyword>
<dbReference type="InterPro" id="IPR000152">
    <property type="entry name" value="EGF-type_Asp/Asn_hydroxyl_site"/>
</dbReference>
<feature type="region of interest" description="Disordered" evidence="6">
    <location>
        <begin position="1483"/>
        <end position="1571"/>
    </location>
</feature>
<keyword evidence="4 5" id="KW-1015">Disulfide bond</keyword>
<keyword evidence="7" id="KW-0472">Membrane</keyword>
<feature type="compositionally biased region" description="Low complexity" evidence="6">
    <location>
        <begin position="1560"/>
        <end position="1571"/>
    </location>
</feature>
<dbReference type="InterPro" id="IPR049883">
    <property type="entry name" value="NOTCH1_EGF-like"/>
</dbReference>
<dbReference type="SUPFAM" id="SSF57184">
    <property type="entry name" value="Growth factor receptor domain"/>
    <property type="match status" value="1"/>
</dbReference>
<keyword evidence="7" id="KW-1133">Transmembrane helix</keyword>
<dbReference type="InterPro" id="IPR009030">
    <property type="entry name" value="Growth_fac_rcpt_cys_sf"/>
</dbReference>
<comment type="caution">
    <text evidence="5">Lacks conserved residue(s) required for the propagation of feature annotation.</text>
</comment>
<dbReference type="PANTHER" id="PTHR24039:SF52">
    <property type="entry name" value="EGF-LIKE DOMAIN-CONTAINING PROTEIN"/>
    <property type="match status" value="1"/>
</dbReference>
<protein>
    <recommendedName>
        <fullName evidence="8">EGF-like domain-containing protein</fullName>
    </recommendedName>
</protein>
<evidence type="ECO:0000256" key="7">
    <source>
        <dbReference type="SAM" id="Phobius"/>
    </source>
</evidence>
<feature type="region of interest" description="Disordered" evidence="6">
    <location>
        <begin position="1697"/>
        <end position="1718"/>
    </location>
</feature>
<keyword evidence="1 5" id="KW-0245">EGF-like domain</keyword>
<dbReference type="PROSITE" id="PS01187">
    <property type="entry name" value="EGF_CA"/>
    <property type="match status" value="1"/>
</dbReference>
<evidence type="ECO:0000256" key="6">
    <source>
        <dbReference type="SAM" id="MobiDB-lite"/>
    </source>
</evidence>
<dbReference type="PROSITE" id="PS50026">
    <property type="entry name" value="EGF_3"/>
    <property type="match status" value="2"/>
</dbReference>
<dbReference type="InterPro" id="IPR000742">
    <property type="entry name" value="EGF"/>
</dbReference>
<feature type="compositionally biased region" description="Polar residues" evidence="6">
    <location>
        <begin position="1306"/>
        <end position="1324"/>
    </location>
</feature>
<accession>A0A1Y1KST4</accession>
<reference evidence="9" key="1">
    <citation type="journal article" date="2016" name="Sci. Rep.">
        <title>Molecular characterization of firefly nuptial gifts: a multi-omics approach sheds light on postcopulatory sexual selection.</title>
        <authorList>
            <person name="Al-Wathiqui N."/>
            <person name="Fallon T.R."/>
            <person name="South A."/>
            <person name="Weng J.K."/>
            <person name="Lewis S.M."/>
        </authorList>
    </citation>
    <scope>NUCLEOTIDE SEQUENCE</scope>
</reference>
<dbReference type="EMBL" id="GEZM01076969">
    <property type="protein sequence ID" value="JAV63501.1"/>
    <property type="molecule type" value="Transcribed_RNA"/>
</dbReference>
<dbReference type="PANTHER" id="PTHR24039">
    <property type="entry name" value="FIBRILLIN-RELATED"/>
    <property type="match status" value="1"/>
</dbReference>
<evidence type="ECO:0000259" key="8">
    <source>
        <dbReference type="PROSITE" id="PS50026"/>
    </source>
</evidence>
<feature type="region of interest" description="Disordered" evidence="6">
    <location>
        <begin position="1295"/>
        <end position="1324"/>
    </location>
</feature>
<dbReference type="Pfam" id="PF07645">
    <property type="entry name" value="EGF_CA"/>
    <property type="match status" value="1"/>
</dbReference>
<feature type="compositionally biased region" description="Polar residues" evidence="6">
    <location>
        <begin position="1158"/>
        <end position="1171"/>
    </location>
</feature>
<evidence type="ECO:0000256" key="5">
    <source>
        <dbReference type="PROSITE-ProRule" id="PRU00076"/>
    </source>
</evidence>
<organism evidence="9">
    <name type="scientific">Photinus pyralis</name>
    <name type="common">Common eastern firefly</name>
    <name type="synonym">Lampyris pyralis</name>
    <dbReference type="NCBI Taxonomy" id="7054"/>
    <lineage>
        <taxon>Eukaryota</taxon>
        <taxon>Metazoa</taxon>
        <taxon>Ecdysozoa</taxon>
        <taxon>Arthropoda</taxon>
        <taxon>Hexapoda</taxon>
        <taxon>Insecta</taxon>
        <taxon>Pterygota</taxon>
        <taxon>Neoptera</taxon>
        <taxon>Endopterygota</taxon>
        <taxon>Coleoptera</taxon>
        <taxon>Polyphaga</taxon>
        <taxon>Elateriformia</taxon>
        <taxon>Elateroidea</taxon>
        <taxon>Lampyridae</taxon>
        <taxon>Lampyrinae</taxon>
        <taxon>Photinus</taxon>
    </lineage>
</organism>
<feature type="disulfide bond" evidence="5">
    <location>
        <begin position="2018"/>
        <end position="2027"/>
    </location>
</feature>
<dbReference type="SUPFAM" id="SSF82671">
    <property type="entry name" value="SEA domain"/>
    <property type="match status" value="1"/>
</dbReference>
<evidence type="ECO:0000313" key="9">
    <source>
        <dbReference type="EMBL" id="JAV63501.1"/>
    </source>
</evidence>
<dbReference type="PROSITE" id="PS00022">
    <property type="entry name" value="EGF_1"/>
    <property type="match status" value="1"/>
</dbReference>
<dbReference type="PROSITE" id="PS00010">
    <property type="entry name" value="ASX_HYDROXYL"/>
    <property type="match status" value="1"/>
</dbReference>
<proteinExistence type="predicted"/>
<feature type="region of interest" description="Disordered" evidence="6">
    <location>
        <begin position="2117"/>
        <end position="2138"/>
    </location>
</feature>
<dbReference type="InterPro" id="IPR036364">
    <property type="entry name" value="SEA_dom_sf"/>
</dbReference>
<evidence type="ECO:0000256" key="2">
    <source>
        <dbReference type="ARBA" id="ARBA00022729"/>
    </source>
</evidence>
<feature type="transmembrane region" description="Helical" evidence="7">
    <location>
        <begin position="2033"/>
        <end position="2057"/>
    </location>
</feature>